<dbReference type="Gene3D" id="3.30.2310.20">
    <property type="entry name" value="RelE-like"/>
    <property type="match status" value="1"/>
</dbReference>
<dbReference type="PIRSF" id="PIRSF029218">
    <property type="entry name" value="ParE"/>
    <property type="match status" value="1"/>
</dbReference>
<proteinExistence type="inferred from homology"/>
<name>A0A928YPX1_9SPHI</name>
<reference evidence="3" key="1">
    <citation type="submission" date="2018-02" db="EMBL/GenBank/DDBJ databases">
        <authorList>
            <person name="Vasarhelyi B.M."/>
            <person name="Deshmukh S."/>
            <person name="Balint B."/>
            <person name="Kukolya J."/>
        </authorList>
    </citation>
    <scope>NUCLEOTIDE SEQUENCE</scope>
    <source>
        <strain evidence="3">KB22</strain>
    </source>
</reference>
<dbReference type="InterPro" id="IPR007712">
    <property type="entry name" value="RelE/ParE_toxin"/>
</dbReference>
<dbReference type="Proteomes" id="UP000616201">
    <property type="component" value="Unassembled WGS sequence"/>
</dbReference>
<dbReference type="EMBL" id="PRDK01000004">
    <property type="protein sequence ID" value="MBE8713339.1"/>
    <property type="molecule type" value="Genomic_DNA"/>
</dbReference>
<accession>A0A928YPX1</accession>
<dbReference type="AlphaFoldDB" id="A0A928YPX1"/>
<gene>
    <name evidence="3" type="ORF">C4F49_06575</name>
</gene>
<evidence type="ECO:0000256" key="2">
    <source>
        <dbReference type="PIRNR" id="PIRNR029218"/>
    </source>
</evidence>
<protein>
    <recommendedName>
        <fullName evidence="2">Toxin</fullName>
    </recommendedName>
</protein>
<keyword evidence="1" id="KW-1277">Toxin-antitoxin system</keyword>
<organism evidence="3 4">
    <name type="scientific">Sphingobacterium hungaricum</name>
    <dbReference type="NCBI Taxonomy" id="2082723"/>
    <lineage>
        <taxon>Bacteria</taxon>
        <taxon>Pseudomonadati</taxon>
        <taxon>Bacteroidota</taxon>
        <taxon>Sphingobacteriia</taxon>
        <taxon>Sphingobacteriales</taxon>
        <taxon>Sphingobacteriaceae</taxon>
        <taxon>Sphingobacterium</taxon>
    </lineage>
</organism>
<sequence length="99" mass="11816">MNNYLFTNKAVKDLSNIYTYTFKKWSEAQADKYYHEIILCCQKIANNPPIGRRYKNIHPDVLGYLINKHIIFYSIISDREIQIIRILGAIMDLKYRINE</sequence>
<dbReference type="RefSeq" id="WP_196935282.1">
    <property type="nucleotide sequence ID" value="NZ_MU158698.1"/>
</dbReference>
<evidence type="ECO:0000256" key="1">
    <source>
        <dbReference type="ARBA" id="ARBA00022649"/>
    </source>
</evidence>
<evidence type="ECO:0000313" key="3">
    <source>
        <dbReference type="EMBL" id="MBE8713339.1"/>
    </source>
</evidence>
<dbReference type="Pfam" id="PF05016">
    <property type="entry name" value="ParE_toxin"/>
    <property type="match status" value="1"/>
</dbReference>
<dbReference type="InterPro" id="IPR028344">
    <property type="entry name" value="ParE1/4"/>
</dbReference>
<keyword evidence="4" id="KW-1185">Reference proteome</keyword>
<comment type="similarity">
    <text evidence="2">Belongs to the RelE toxin family.</text>
</comment>
<evidence type="ECO:0000313" key="4">
    <source>
        <dbReference type="Proteomes" id="UP000616201"/>
    </source>
</evidence>
<dbReference type="InterPro" id="IPR035093">
    <property type="entry name" value="RelE/ParE_toxin_dom_sf"/>
</dbReference>
<comment type="caution">
    <text evidence="3">The sequence shown here is derived from an EMBL/GenBank/DDBJ whole genome shotgun (WGS) entry which is preliminary data.</text>
</comment>